<dbReference type="EMBL" id="JAIULA010000020">
    <property type="protein sequence ID" value="MCP0887563.1"/>
    <property type="molecule type" value="Genomic_DNA"/>
</dbReference>
<dbReference type="RefSeq" id="WP_253361551.1">
    <property type="nucleotide sequence ID" value="NZ_JAIULA010000020.1"/>
</dbReference>
<name>A0A9X2JM24_9LACO</name>
<dbReference type="SUPFAM" id="SSF109604">
    <property type="entry name" value="HD-domain/PDEase-like"/>
    <property type="match status" value="1"/>
</dbReference>
<feature type="domain" description="HD/PDEase" evidence="1">
    <location>
        <begin position="22"/>
        <end position="137"/>
    </location>
</feature>
<comment type="caution">
    <text evidence="2">The sequence shown here is derived from an EMBL/GenBank/DDBJ whole genome shotgun (WGS) entry which is preliminary data.</text>
</comment>
<dbReference type="PANTHER" id="PTHR33594:SF1">
    <property type="entry name" value="HD_PDEASE DOMAIN-CONTAINING PROTEIN"/>
    <property type="match status" value="1"/>
</dbReference>
<accession>A0A9X2JM24</accession>
<evidence type="ECO:0000313" key="3">
    <source>
        <dbReference type="Proteomes" id="UP001139006"/>
    </source>
</evidence>
<dbReference type="PANTHER" id="PTHR33594">
    <property type="entry name" value="SUPERFAMILY HYDROLASE, PUTATIVE (AFU_ORTHOLOGUE AFUA_1G03035)-RELATED"/>
    <property type="match status" value="1"/>
</dbReference>
<dbReference type="Gene3D" id="1.20.58.1910">
    <property type="match status" value="1"/>
</dbReference>
<protein>
    <submittedName>
        <fullName evidence="2">HD domain-containing protein</fullName>
    </submittedName>
</protein>
<reference evidence="2 3" key="1">
    <citation type="journal article" date="2023" name="Int. J. Syst. Evol. Microbiol.">
        <title>Ligilactobacillus ubinensis sp. nov., a novel species isolated from the wild ferment of a durian fruit (Durio zibethinus).</title>
        <authorList>
            <person name="Heng Y.C."/>
            <person name="Menon N."/>
            <person name="Chen B."/>
            <person name="Loo B.Z.L."/>
            <person name="Wong G.W.J."/>
            <person name="Lim A.C.H."/>
            <person name="Silvaraju S."/>
            <person name="Kittelmann S."/>
        </authorList>
    </citation>
    <scope>NUCLEOTIDE SEQUENCE [LARGE SCALE GENOMIC DNA]</scope>
    <source>
        <strain evidence="2 3">WILCCON 0076</strain>
    </source>
</reference>
<dbReference type="SMART" id="SM00471">
    <property type="entry name" value="HDc"/>
    <property type="match status" value="1"/>
</dbReference>
<organism evidence="2 3">
    <name type="scientific">Ligilactobacillus ubinensis</name>
    <dbReference type="NCBI Taxonomy" id="2876789"/>
    <lineage>
        <taxon>Bacteria</taxon>
        <taxon>Bacillati</taxon>
        <taxon>Bacillota</taxon>
        <taxon>Bacilli</taxon>
        <taxon>Lactobacillales</taxon>
        <taxon>Lactobacillaceae</taxon>
        <taxon>Ligilactobacillus</taxon>
    </lineage>
</organism>
<evidence type="ECO:0000259" key="1">
    <source>
        <dbReference type="SMART" id="SM00471"/>
    </source>
</evidence>
<gene>
    <name evidence="2" type="ORF">LB941_09490</name>
</gene>
<dbReference type="AlphaFoldDB" id="A0A9X2JM24"/>
<sequence length="217" mass="24650">MKTDKQLEQIFIFAQKKLAHDKTGHSFSHIQRVSALAKKLAHEEKADTFITLASALLHDTIDDKVVADSQQALTEVKHLLALLEVSPEKVAIITYIITHMSFANSLNGQEKLPLEGQIVQDADWLDAMGAIGITRAIYYGGHHAETIYDPTIKPRTNLDKTEYRNLANETIINHFHEKLFHLKDMLNTEGARKLAQHRDAVMHTFLDEFTAEWNAKR</sequence>
<dbReference type="InterPro" id="IPR003607">
    <property type="entry name" value="HD/PDEase_dom"/>
</dbReference>
<dbReference type="Proteomes" id="UP001139006">
    <property type="component" value="Unassembled WGS sequence"/>
</dbReference>
<dbReference type="CDD" id="cd00077">
    <property type="entry name" value="HDc"/>
    <property type="match status" value="1"/>
</dbReference>
<evidence type="ECO:0000313" key="2">
    <source>
        <dbReference type="EMBL" id="MCP0887563.1"/>
    </source>
</evidence>
<dbReference type="Pfam" id="PF01966">
    <property type="entry name" value="HD"/>
    <property type="match status" value="1"/>
</dbReference>
<proteinExistence type="predicted"/>
<dbReference type="Gene3D" id="1.10.472.50">
    <property type="entry name" value="HD-domain/PDEase-like"/>
    <property type="match status" value="1"/>
</dbReference>
<keyword evidence="3" id="KW-1185">Reference proteome</keyword>
<dbReference type="InterPro" id="IPR006674">
    <property type="entry name" value="HD_domain"/>
</dbReference>